<evidence type="ECO:0000256" key="4">
    <source>
        <dbReference type="ARBA" id="ARBA00022691"/>
    </source>
</evidence>
<keyword evidence="5" id="KW-0680">Restriction system</keyword>
<proteinExistence type="inferred from homology"/>
<evidence type="ECO:0000256" key="5">
    <source>
        <dbReference type="ARBA" id="ARBA00022747"/>
    </source>
</evidence>
<dbReference type="AlphaFoldDB" id="A0A9X2MK17"/>
<comment type="caution">
    <text evidence="7">The sequence shown here is derived from an EMBL/GenBank/DDBJ whole genome shotgun (WGS) entry which is preliminary data.</text>
</comment>
<dbReference type="Gene3D" id="3.40.50.150">
    <property type="entry name" value="Vaccinia Virus protein VP39"/>
    <property type="match status" value="1"/>
</dbReference>
<keyword evidence="3" id="KW-0808">Transferase</keyword>
<dbReference type="GO" id="GO:0008170">
    <property type="term" value="F:N-methyltransferase activity"/>
    <property type="evidence" value="ECO:0007669"/>
    <property type="project" value="InterPro"/>
</dbReference>
<dbReference type="InterPro" id="IPR002295">
    <property type="entry name" value="N4/N6-MTase_EcoPI_Mod-like"/>
</dbReference>
<dbReference type="OrthoDB" id="9800801at2"/>
<feature type="domain" description="DNA methylase N-4/N-6" evidence="6">
    <location>
        <begin position="88"/>
        <end position="321"/>
    </location>
</feature>
<dbReference type="InterPro" id="IPR002052">
    <property type="entry name" value="DNA_methylase_N6_adenine_CS"/>
</dbReference>
<evidence type="ECO:0000256" key="2">
    <source>
        <dbReference type="ARBA" id="ARBA00022603"/>
    </source>
</evidence>
<evidence type="ECO:0000313" key="8">
    <source>
        <dbReference type="Proteomes" id="UP001142078"/>
    </source>
</evidence>
<dbReference type="InterPro" id="IPR002941">
    <property type="entry name" value="DNA_methylase_N4/N6"/>
</dbReference>
<keyword evidence="4" id="KW-0949">S-adenosyl-L-methionine</keyword>
<sequence length="471" mass="54770">MGGKSIINELPNILKNGKIEVEKILNEDHNIKTEAIVVPSRERDGLFKGKISQYKEREITNRFIYGDNLYTMKSVLKGEGCSSMKGKIDLIYIDPPFLSKANYNSKIRLPLNGKTVTVEKFAYSDFWEEGVVSYLKMLYPRLLLMKDLLSDKGSIYVHLDWHIVHYVKIIMDEVFGKDMFLNEIIWNYKSGGVSKKYFARKHDTILLYSKTKNYIFNSQKEKSYNRGLKPYRFKGVEEFVDDIGWYTLVNMKDVWNIDMVGRTSKERVGYATQKPEKLLERIILSSTDENSIVADFFAGSGTTGVVAERLNRRWILSDIGTNSALTVEKRLIDMEGEQFLLQGLKGYDLVHNGELSIGEIHKKSLEDEKELISFSLEGYKIDINNIPIEEKYRKIVKDVLKENSLNLIDYISIDPDYNGEIFISRWQDFREENIYEINRFVELKVSKKDRRNIAIKVVDVFGFESKYILEI</sequence>
<dbReference type="PROSITE" id="PS00092">
    <property type="entry name" value="N6_MTASE"/>
    <property type="match status" value="1"/>
</dbReference>
<dbReference type="EMBL" id="JANJZL010000011">
    <property type="protein sequence ID" value="MCR2045049.1"/>
    <property type="molecule type" value="Genomic_DNA"/>
</dbReference>
<dbReference type="GO" id="GO:0003677">
    <property type="term" value="F:DNA binding"/>
    <property type="evidence" value="ECO:0007669"/>
    <property type="project" value="InterPro"/>
</dbReference>
<accession>A0A9X2MK17</accession>
<dbReference type="Pfam" id="PF01555">
    <property type="entry name" value="N6_N4_Mtase"/>
    <property type="match status" value="1"/>
</dbReference>
<evidence type="ECO:0000256" key="3">
    <source>
        <dbReference type="ARBA" id="ARBA00022679"/>
    </source>
</evidence>
<evidence type="ECO:0000256" key="1">
    <source>
        <dbReference type="ARBA" id="ARBA00006594"/>
    </source>
</evidence>
<keyword evidence="8" id="KW-1185">Reference proteome</keyword>
<evidence type="ECO:0000259" key="6">
    <source>
        <dbReference type="Pfam" id="PF01555"/>
    </source>
</evidence>
<dbReference type="PRINTS" id="PR00506">
    <property type="entry name" value="D21N6MTFRASE"/>
</dbReference>
<name>A0A9X2MK17_9FIRM</name>
<dbReference type="InterPro" id="IPR029063">
    <property type="entry name" value="SAM-dependent_MTases_sf"/>
</dbReference>
<dbReference type="Proteomes" id="UP001142078">
    <property type="component" value="Unassembled WGS sequence"/>
</dbReference>
<evidence type="ECO:0000313" key="7">
    <source>
        <dbReference type="EMBL" id="MCR2045049.1"/>
    </source>
</evidence>
<gene>
    <name evidence="7" type="ORF">NSA23_13150</name>
</gene>
<organism evidence="7 8">
    <name type="scientific">Anaerosalibacter massiliensis</name>
    <dbReference type="NCBI Taxonomy" id="1347392"/>
    <lineage>
        <taxon>Bacteria</taxon>
        <taxon>Bacillati</taxon>
        <taxon>Bacillota</taxon>
        <taxon>Tissierellia</taxon>
        <taxon>Tissierellales</taxon>
        <taxon>Sporanaerobacteraceae</taxon>
        <taxon>Anaerosalibacter</taxon>
    </lineage>
</organism>
<reference evidence="7" key="1">
    <citation type="submission" date="2022-07" db="EMBL/GenBank/DDBJ databases">
        <title>Enhanced cultured diversity of the mouse gut microbiota enables custom-made synthetic communities.</title>
        <authorList>
            <person name="Afrizal A."/>
        </authorList>
    </citation>
    <scope>NUCLEOTIDE SEQUENCE</scope>
    <source>
        <strain evidence="7">DSM 29482</strain>
    </source>
</reference>
<dbReference type="RefSeq" id="WP_050069841.1">
    <property type="nucleotide sequence ID" value="NZ_CABKTM010000049.1"/>
</dbReference>
<dbReference type="SUPFAM" id="SSF53335">
    <property type="entry name" value="S-adenosyl-L-methionine-dependent methyltransferases"/>
    <property type="match status" value="1"/>
</dbReference>
<dbReference type="GO" id="GO:0032259">
    <property type="term" value="P:methylation"/>
    <property type="evidence" value="ECO:0007669"/>
    <property type="project" value="UniProtKB-KW"/>
</dbReference>
<comment type="similarity">
    <text evidence="1">Belongs to the N(4)/N(6)-methyltransferase family.</text>
</comment>
<protein>
    <submittedName>
        <fullName evidence="7">Site-specific DNA-methyltransferase</fullName>
    </submittedName>
</protein>
<dbReference type="GO" id="GO:0009307">
    <property type="term" value="P:DNA restriction-modification system"/>
    <property type="evidence" value="ECO:0007669"/>
    <property type="project" value="UniProtKB-KW"/>
</dbReference>
<keyword evidence="2" id="KW-0489">Methyltransferase</keyword>